<comment type="caution">
    <text evidence="2">The sequence shown here is derived from an EMBL/GenBank/DDBJ whole genome shotgun (WGS) entry which is preliminary data.</text>
</comment>
<dbReference type="EMBL" id="CAJNOG010000081">
    <property type="protein sequence ID" value="CAF0908295.1"/>
    <property type="molecule type" value="Genomic_DNA"/>
</dbReference>
<name>A0A814A329_9BILA</name>
<keyword evidence="1" id="KW-1133">Transmembrane helix</keyword>
<organism evidence="2 3">
    <name type="scientific">Adineta steineri</name>
    <dbReference type="NCBI Taxonomy" id="433720"/>
    <lineage>
        <taxon>Eukaryota</taxon>
        <taxon>Metazoa</taxon>
        <taxon>Spiralia</taxon>
        <taxon>Gnathifera</taxon>
        <taxon>Rotifera</taxon>
        <taxon>Eurotatoria</taxon>
        <taxon>Bdelloidea</taxon>
        <taxon>Adinetida</taxon>
        <taxon>Adinetidae</taxon>
        <taxon>Adineta</taxon>
    </lineage>
</organism>
<evidence type="ECO:0000313" key="3">
    <source>
        <dbReference type="Proteomes" id="UP000663845"/>
    </source>
</evidence>
<dbReference type="AlphaFoldDB" id="A0A814A329"/>
<feature type="transmembrane region" description="Helical" evidence="1">
    <location>
        <begin position="52"/>
        <end position="71"/>
    </location>
</feature>
<evidence type="ECO:0000256" key="1">
    <source>
        <dbReference type="SAM" id="Phobius"/>
    </source>
</evidence>
<gene>
    <name evidence="2" type="ORF">JYZ213_LOCUS10935</name>
</gene>
<protein>
    <submittedName>
        <fullName evidence="2">Uncharacterized protein</fullName>
    </submittedName>
</protein>
<keyword evidence="1" id="KW-0472">Membrane</keyword>
<sequence length="164" mass="19444">MMKLKAIPRWSYKRISNYNLFMKEEDDYDDDDDDNEQNNPATVLKHQKYTTWLYIFLFMVSLYILCYIAIVKPESQTMTKYNITHAIFNQLNREHSDTLSCSCSKVDVPLKAFVSYETIFHPVCNSIFVNQQWIQTLYFENASRYGTGDFRTTAYSQVSQYLLL</sequence>
<accession>A0A814A329</accession>
<evidence type="ECO:0000313" key="2">
    <source>
        <dbReference type="EMBL" id="CAF0908295.1"/>
    </source>
</evidence>
<keyword evidence="1" id="KW-0812">Transmembrane</keyword>
<reference evidence="2" key="1">
    <citation type="submission" date="2021-02" db="EMBL/GenBank/DDBJ databases">
        <authorList>
            <person name="Nowell W R."/>
        </authorList>
    </citation>
    <scope>NUCLEOTIDE SEQUENCE</scope>
</reference>
<dbReference type="Proteomes" id="UP000663845">
    <property type="component" value="Unassembled WGS sequence"/>
</dbReference>
<proteinExistence type="predicted"/>